<dbReference type="OrthoDB" id="4849160at2759"/>
<dbReference type="PANTHER" id="PTHR33353">
    <property type="entry name" value="PUTATIVE (AFU_ORTHOLOGUE AFUA_1G12560)-RELATED"/>
    <property type="match status" value="1"/>
</dbReference>
<gene>
    <name evidence="8" type="ORF">BJ508DRAFT_418002</name>
</gene>
<keyword evidence="5" id="KW-0119">Carbohydrate metabolism</keyword>
<evidence type="ECO:0000256" key="1">
    <source>
        <dbReference type="ARBA" id="ARBA00001973"/>
    </source>
</evidence>
<evidence type="ECO:0000313" key="9">
    <source>
        <dbReference type="Proteomes" id="UP000275078"/>
    </source>
</evidence>
<keyword evidence="5" id="KW-0624">Polysaccharide degradation</keyword>
<evidence type="ECO:0000256" key="2">
    <source>
        <dbReference type="ARBA" id="ARBA00004613"/>
    </source>
</evidence>
<evidence type="ECO:0000256" key="3">
    <source>
        <dbReference type="ARBA" id="ARBA00022525"/>
    </source>
</evidence>
<dbReference type="GO" id="GO:0030248">
    <property type="term" value="F:cellulose binding"/>
    <property type="evidence" value="ECO:0007669"/>
    <property type="project" value="UniProtKB-UniRule"/>
</dbReference>
<dbReference type="Proteomes" id="UP000275078">
    <property type="component" value="Unassembled WGS sequence"/>
</dbReference>
<organism evidence="8 9">
    <name type="scientific">Ascobolus immersus RN42</name>
    <dbReference type="NCBI Taxonomy" id="1160509"/>
    <lineage>
        <taxon>Eukaryota</taxon>
        <taxon>Fungi</taxon>
        <taxon>Dikarya</taxon>
        <taxon>Ascomycota</taxon>
        <taxon>Pezizomycotina</taxon>
        <taxon>Pezizomycetes</taxon>
        <taxon>Pezizales</taxon>
        <taxon>Ascobolaceae</taxon>
        <taxon>Ascobolus</taxon>
    </lineage>
</organism>
<evidence type="ECO:0000256" key="4">
    <source>
        <dbReference type="ARBA" id="ARBA00023157"/>
    </source>
</evidence>
<sequence>MKFSATILAVASIFVSKALAHGGVTAYVIGGKEYPGFQPYNSPNGQSTIQWRWDTYDPLYQASDSASKCNKPGTGPAAQVAEIAAGSTITAKWKQWTHQEGPVLVYMARVGNQFSASDGNGKVWFKIDQAGLLSGTISKGKWGAGQVIKTGQWTSTIPANLAPGNYLIRHELIALHQANAPQFYPECAQLKVTGSGTGVPSGEYLASFPGTYKQSDPGINVDVYTSTSTNYILPGPKVWTG</sequence>
<feature type="chain" id="PRO_5018247585" description="AA9 family lytic polysaccharide monooxygenase" evidence="6">
    <location>
        <begin position="21"/>
        <end position="241"/>
    </location>
</feature>
<comment type="cofactor">
    <cofactor evidence="1">
        <name>Cu(2+)</name>
        <dbReference type="ChEBI" id="CHEBI:29036"/>
    </cofactor>
</comment>
<evidence type="ECO:0000256" key="5">
    <source>
        <dbReference type="RuleBase" id="RU368122"/>
    </source>
</evidence>
<comment type="domain">
    <text evidence="5">Has a modular structure: an endo-beta-1,4-glucanase catalytic module at the N-terminus, a linker rich in serines and threonines, and a C-terminal carbohydrate-binding module (CBM).</text>
</comment>
<dbReference type="InterPro" id="IPR049892">
    <property type="entry name" value="AA9"/>
</dbReference>
<dbReference type="GO" id="GO:0008810">
    <property type="term" value="F:cellulase activity"/>
    <property type="evidence" value="ECO:0007669"/>
    <property type="project" value="UniProtKB-UniRule"/>
</dbReference>
<comment type="function">
    <text evidence="5">Lytic polysaccharide monooxygenase (LMPO) that depolymerizes crystalline and amorphous polysaccharides via the oxidation of scissile alpha- or beta-(1-4)-glycosidic bonds, yielding C1 and/or C4 oxidation products. Catalysis by LPMOs requires the reduction of the active-site copper from Cu(II) to Cu(I) by a reducing agent and H(2)O(2) or O(2) as a cosubstrate.</text>
</comment>
<comment type="subcellular location">
    <subcellularLocation>
        <location evidence="2 5">Secreted</location>
    </subcellularLocation>
</comment>
<dbReference type="Pfam" id="PF03443">
    <property type="entry name" value="AA9"/>
    <property type="match status" value="1"/>
</dbReference>
<feature type="signal peptide" evidence="6">
    <location>
        <begin position="1"/>
        <end position="20"/>
    </location>
</feature>
<keyword evidence="6" id="KW-0732">Signal</keyword>
<name>A0A3N4HRP1_ASCIM</name>
<comment type="catalytic activity">
    <reaction evidence="5">
        <text>[(1-&gt;4)-beta-D-glucosyl]n+m + reduced acceptor + O2 = 4-dehydro-beta-D-glucosyl-[(1-&gt;4)-beta-D-glucosyl]n-1 + [(1-&gt;4)-beta-D-glucosyl]m + acceptor + H2O.</text>
        <dbReference type="EC" id="1.14.99.56"/>
    </reaction>
</comment>
<protein>
    <recommendedName>
        <fullName evidence="5">AA9 family lytic polysaccharide monooxygenase</fullName>
        <ecNumber evidence="5">1.14.99.56</ecNumber>
    </recommendedName>
    <alternativeName>
        <fullName evidence="5">Endo-beta-1,4-glucanase</fullName>
    </alternativeName>
    <alternativeName>
        <fullName evidence="5">Glycosyl hydrolase 61 family protein</fullName>
    </alternativeName>
</protein>
<proteinExistence type="predicted"/>
<dbReference type="InterPro" id="IPR005103">
    <property type="entry name" value="AA9_LPMO"/>
</dbReference>
<evidence type="ECO:0000259" key="7">
    <source>
        <dbReference type="Pfam" id="PF03443"/>
    </source>
</evidence>
<keyword evidence="4 5" id="KW-1015">Disulfide bond</keyword>
<dbReference type="GO" id="GO:0005576">
    <property type="term" value="C:extracellular region"/>
    <property type="evidence" value="ECO:0007669"/>
    <property type="project" value="UniProtKB-SubCell"/>
</dbReference>
<keyword evidence="3 5" id="KW-0964">Secreted</keyword>
<evidence type="ECO:0000313" key="8">
    <source>
        <dbReference type="EMBL" id="RPA75656.1"/>
    </source>
</evidence>
<reference evidence="8 9" key="1">
    <citation type="journal article" date="2018" name="Nat. Ecol. Evol.">
        <title>Pezizomycetes genomes reveal the molecular basis of ectomycorrhizal truffle lifestyle.</title>
        <authorList>
            <person name="Murat C."/>
            <person name="Payen T."/>
            <person name="Noel B."/>
            <person name="Kuo A."/>
            <person name="Morin E."/>
            <person name="Chen J."/>
            <person name="Kohler A."/>
            <person name="Krizsan K."/>
            <person name="Balestrini R."/>
            <person name="Da Silva C."/>
            <person name="Montanini B."/>
            <person name="Hainaut M."/>
            <person name="Levati E."/>
            <person name="Barry K.W."/>
            <person name="Belfiori B."/>
            <person name="Cichocki N."/>
            <person name="Clum A."/>
            <person name="Dockter R.B."/>
            <person name="Fauchery L."/>
            <person name="Guy J."/>
            <person name="Iotti M."/>
            <person name="Le Tacon F."/>
            <person name="Lindquist E.A."/>
            <person name="Lipzen A."/>
            <person name="Malagnac F."/>
            <person name="Mello A."/>
            <person name="Molinier V."/>
            <person name="Miyauchi S."/>
            <person name="Poulain J."/>
            <person name="Riccioni C."/>
            <person name="Rubini A."/>
            <person name="Sitrit Y."/>
            <person name="Splivallo R."/>
            <person name="Traeger S."/>
            <person name="Wang M."/>
            <person name="Zifcakova L."/>
            <person name="Wipf D."/>
            <person name="Zambonelli A."/>
            <person name="Paolocci F."/>
            <person name="Nowrousian M."/>
            <person name="Ottonello S."/>
            <person name="Baldrian P."/>
            <person name="Spatafora J.W."/>
            <person name="Henrissat B."/>
            <person name="Nagy L.G."/>
            <person name="Aury J.M."/>
            <person name="Wincker P."/>
            <person name="Grigoriev I.V."/>
            <person name="Bonfante P."/>
            <person name="Martin F.M."/>
        </authorList>
    </citation>
    <scope>NUCLEOTIDE SEQUENCE [LARGE SCALE GENOMIC DNA]</scope>
    <source>
        <strain evidence="8 9">RN42</strain>
    </source>
</reference>
<dbReference type="PANTHER" id="PTHR33353:SF19">
    <property type="entry name" value="GLYCOSYLHYDROLASE FAMILY 61-8 PROTEIN"/>
    <property type="match status" value="1"/>
</dbReference>
<accession>A0A3N4HRP1</accession>
<dbReference type="GO" id="GO:0030245">
    <property type="term" value="P:cellulose catabolic process"/>
    <property type="evidence" value="ECO:0007669"/>
    <property type="project" value="UniProtKB-UniRule"/>
</dbReference>
<dbReference type="Gene3D" id="2.70.50.70">
    <property type="match status" value="1"/>
</dbReference>
<dbReference type="STRING" id="1160509.A0A3N4HRP1"/>
<dbReference type="AlphaFoldDB" id="A0A3N4HRP1"/>
<dbReference type="EC" id="1.14.99.56" evidence="5"/>
<dbReference type="CDD" id="cd21175">
    <property type="entry name" value="LPMO_AA9"/>
    <property type="match status" value="1"/>
</dbReference>
<evidence type="ECO:0000256" key="6">
    <source>
        <dbReference type="SAM" id="SignalP"/>
    </source>
</evidence>
<keyword evidence="9" id="KW-1185">Reference proteome</keyword>
<feature type="domain" description="Auxiliary Activity family 9 catalytic" evidence="7">
    <location>
        <begin position="21"/>
        <end position="231"/>
    </location>
</feature>
<dbReference type="EMBL" id="ML119759">
    <property type="protein sequence ID" value="RPA75656.1"/>
    <property type="molecule type" value="Genomic_DNA"/>
</dbReference>
<keyword evidence="5" id="KW-0136">Cellulose degradation</keyword>